<keyword evidence="3" id="KW-0732">Signal</keyword>
<dbReference type="PROSITE" id="PS00028">
    <property type="entry name" value="ZINC_FINGER_C2H2_1"/>
    <property type="match status" value="1"/>
</dbReference>
<feature type="compositionally biased region" description="Polar residues" evidence="2">
    <location>
        <begin position="104"/>
        <end position="113"/>
    </location>
</feature>
<organism evidence="5 6">
    <name type="scientific">Sistotremastrum suecicum HHB10207 ss-3</name>
    <dbReference type="NCBI Taxonomy" id="1314776"/>
    <lineage>
        <taxon>Eukaryota</taxon>
        <taxon>Fungi</taxon>
        <taxon>Dikarya</taxon>
        <taxon>Basidiomycota</taxon>
        <taxon>Agaricomycotina</taxon>
        <taxon>Agaricomycetes</taxon>
        <taxon>Sistotremastrales</taxon>
        <taxon>Sistotremastraceae</taxon>
        <taxon>Sistotremastrum</taxon>
    </lineage>
</organism>
<feature type="compositionally biased region" description="Polar residues" evidence="2">
    <location>
        <begin position="18"/>
        <end position="39"/>
    </location>
</feature>
<evidence type="ECO:0000256" key="1">
    <source>
        <dbReference type="PROSITE-ProRule" id="PRU00042"/>
    </source>
</evidence>
<dbReference type="AlphaFoldDB" id="A0A166AW81"/>
<keyword evidence="6" id="KW-1185">Reference proteome</keyword>
<dbReference type="EMBL" id="KV428129">
    <property type="protein sequence ID" value="KZT35745.1"/>
    <property type="molecule type" value="Genomic_DNA"/>
</dbReference>
<evidence type="ECO:0000256" key="2">
    <source>
        <dbReference type="SAM" id="MobiDB-lite"/>
    </source>
</evidence>
<feature type="region of interest" description="Disordered" evidence="2">
    <location>
        <begin position="18"/>
        <end position="71"/>
    </location>
</feature>
<evidence type="ECO:0000259" key="4">
    <source>
        <dbReference type="PROSITE" id="PS50157"/>
    </source>
</evidence>
<dbReference type="PROSITE" id="PS50157">
    <property type="entry name" value="ZINC_FINGER_C2H2_2"/>
    <property type="match status" value="1"/>
</dbReference>
<dbReference type="OrthoDB" id="2152896at2759"/>
<reference evidence="5 6" key="1">
    <citation type="journal article" date="2016" name="Mol. Biol. Evol.">
        <title>Comparative Genomics of Early-Diverging Mushroom-Forming Fungi Provides Insights into the Origins of Lignocellulose Decay Capabilities.</title>
        <authorList>
            <person name="Nagy L.G."/>
            <person name="Riley R."/>
            <person name="Tritt A."/>
            <person name="Adam C."/>
            <person name="Daum C."/>
            <person name="Floudas D."/>
            <person name="Sun H."/>
            <person name="Yadav J.S."/>
            <person name="Pangilinan J."/>
            <person name="Larsson K.H."/>
            <person name="Matsuura K."/>
            <person name="Barry K."/>
            <person name="Labutti K."/>
            <person name="Kuo R."/>
            <person name="Ohm R.A."/>
            <person name="Bhattacharya S.S."/>
            <person name="Shirouzu T."/>
            <person name="Yoshinaga Y."/>
            <person name="Martin F.M."/>
            <person name="Grigoriev I.V."/>
            <person name="Hibbett D.S."/>
        </authorList>
    </citation>
    <scope>NUCLEOTIDE SEQUENCE [LARGE SCALE GENOMIC DNA]</scope>
    <source>
        <strain evidence="5 6">HHB10207 ss-3</strain>
    </source>
</reference>
<keyword evidence="1" id="KW-0862">Zinc</keyword>
<dbReference type="STRING" id="1314776.A0A166AW81"/>
<gene>
    <name evidence="5" type="ORF">SISSUDRAFT_133673</name>
</gene>
<evidence type="ECO:0000256" key="3">
    <source>
        <dbReference type="SAM" id="SignalP"/>
    </source>
</evidence>
<feature type="domain" description="C2H2-type" evidence="4">
    <location>
        <begin position="168"/>
        <end position="191"/>
    </location>
</feature>
<name>A0A166AW81_9AGAM</name>
<dbReference type="InterPro" id="IPR013087">
    <property type="entry name" value="Znf_C2H2_type"/>
</dbReference>
<sequence length="260" mass="28031">MSSATSLSLLSLSLAAEQSQPLPAPQSNISTPDISTSASRVKPRRLSSASQMRRRMSDAREATIRPALTQSSMSGLSSAAAALSLSPKQSQYAGPTNDARSKDSVTSPTSAPNANYIASGMPAPMPPSNVGKIISHADGLQSINGVPSVGALEERVITGGGKKKGTIFRCESCSKVYRHPSCLVKHRWEHSPHWREASKFLLSKHQQVQLLEVRNSTLLFCLTLLCIAVLPFLGPQENFRTFPRHRDHAVYDRICNLGAG</sequence>
<keyword evidence="1" id="KW-0479">Metal-binding</keyword>
<evidence type="ECO:0000313" key="6">
    <source>
        <dbReference type="Proteomes" id="UP000076798"/>
    </source>
</evidence>
<protein>
    <recommendedName>
        <fullName evidence="4">C2H2-type domain-containing protein</fullName>
    </recommendedName>
</protein>
<evidence type="ECO:0000313" key="5">
    <source>
        <dbReference type="EMBL" id="KZT35745.1"/>
    </source>
</evidence>
<keyword evidence="1" id="KW-0863">Zinc-finger</keyword>
<proteinExistence type="predicted"/>
<feature type="signal peptide" evidence="3">
    <location>
        <begin position="1"/>
        <end position="15"/>
    </location>
</feature>
<dbReference type="GO" id="GO:0008270">
    <property type="term" value="F:zinc ion binding"/>
    <property type="evidence" value="ECO:0007669"/>
    <property type="project" value="UniProtKB-KW"/>
</dbReference>
<feature type="chain" id="PRO_5012520355" description="C2H2-type domain-containing protein" evidence="3">
    <location>
        <begin position="16"/>
        <end position="260"/>
    </location>
</feature>
<feature type="region of interest" description="Disordered" evidence="2">
    <location>
        <begin position="87"/>
        <end position="119"/>
    </location>
</feature>
<dbReference type="Proteomes" id="UP000076798">
    <property type="component" value="Unassembled WGS sequence"/>
</dbReference>
<accession>A0A166AW81</accession>